<dbReference type="EMBL" id="JADNRY010000094">
    <property type="protein sequence ID" value="KAF9065978.1"/>
    <property type="molecule type" value="Genomic_DNA"/>
</dbReference>
<feature type="non-terminal residue" evidence="2">
    <location>
        <position position="1"/>
    </location>
</feature>
<dbReference type="AlphaFoldDB" id="A0A9P5PLB8"/>
<evidence type="ECO:0000313" key="2">
    <source>
        <dbReference type="EMBL" id="KAF9065978.1"/>
    </source>
</evidence>
<gene>
    <name evidence="2" type="ORF">BDP27DRAFT_1228167</name>
</gene>
<sequence>SAHMSSPIPINYAILFGIDSVAAAGLFAALYAPLCVWFFILFIRHRSYVVFTLALFCQIRLLAFIIRAILAHSESAGENRGLFIAAEILFSVGFFGLLYGAYGLVLDRLALCSSQPFNNPITRIMRNHVFFHLALSTGVVLGVIGIVKISNDPSSSVGSVLRKVSVIVFVVLTVLQVYQSVCLVEAERRGELNNPYNPSYNLGSRHGSLIFIVIAILLLMREVFTAATIGSTAEANNEHLWYPLVVLPEFVCMILYGIPGVIPGRPQKYSLDTEV</sequence>
<protein>
    <submittedName>
        <fullName evidence="2">Uncharacterized protein</fullName>
    </submittedName>
</protein>
<dbReference type="OrthoDB" id="5389493at2759"/>
<feature type="transmembrane region" description="Helical" evidence="1">
    <location>
        <begin position="127"/>
        <end position="146"/>
    </location>
</feature>
<reference evidence="2" key="1">
    <citation type="submission" date="2020-11" db="EMBL/GenBank/DDBJ databases">
        <authorList>
            <consortium name="DOE Joint Genome Institute"/>
            <person name="Ahrendt S."/>
            <person name="Riley R."/>
            <person name="Andreopoulos W."/>
            <person name="Labutti K."/>
            <person name="Pangilinan J."/>
            <person name="Ruiz-Duenas F.J."/>
            <person name="Barrasa J.M."/>
            <person name="Sanchez-Garcia M."/>
            <person name="Camarero S."/>
            <person name="Miyauchi S."/>
            <person name="Serrano A."/>
            <person name="Linde D."/>
            <person name="Babiker R."/>
            <person name="Drula E."/>
            <person name="Ayuso-Fernandez I."/>
            <person name="Pacheco R."/>
            <person name="Padilla G."/>
            <person name="Ferreira P."/>
            <person name="Barriuso J."/>
            <person name="Kellner H."/>
            <person name="Castanera R."/>
            <person name="Alfaro M."/>
            <person name="Ramirez L."/>
            <person name="Pisabarro A.G."/>
            <person name="Kuo A."/>
            <person name="Tritt A."/>
            <person name="Lipzen A."/>
            <person name="He G."/>
            <person name="Yan M."/>
            <person name="Ng V."/>
            <person name="Cullen D."/>
            <person name="Martin F."/>
            <person name="Rosso M.-N."/>
            <person name="Henrissat B."/>
            <person name="Hibbett D."/>
            <person name="Martinez A.T."/>
            <person name="Grigoriev I.V."/>
        </authorList>
    </citation>
    <scope>NUCLEOTIDE SEQUENCE</scope>
    <source>
        <strain evidence="2">AH 40177</strain>
    </source>
</reference>
<dbReference type="Proteomes" id="UP000772434">
    <property type="component" value="Unassembled WGS sequence"/>
</dbReference>
<proteinExistence type="predicted"/>
<keyword evidence="1" id="KW-1133">Transmembrane helix</keyword>
<evidence type="ECO:0000313" key="3">
    <source>
        <dbReference type="Proteomes" id="UP000772434"/>
    </source>
</evidence>
<evidence type="ECO:0000256" key="1">
    <source>
        <dbReference type="SAM" id="Phobius"/>
    </source>
</evidence>
<feature type="transmembrane region" description="Helical" evidence="1">
    <location>
        <begin position="241"/>
        <end position="262"/>
    </location>
</feature>
<keyword evidence="3" id="KW-1185">Reference proteome</keyword>
<feature type="transmembrane region" description="Helical" evidence="1">
    <location>
        <begin position="207"/>
        <end position="229"/>
    </location>
</feature>
<accession>A0A9P5PLB8</accession>
<feature type="transmembrane region" description="Helical" evidence="1">
    <location>
        <begin position="12"/>
        <end position="41"/>
    </location>
</feature>
<organism evidence="2 3">
    <name type="scientific">Rhodocollybia butyracea</name>
    <dbReference type="NCBI Taxonomy" id="206335"/>
    <lineage>
        <taxon>Eukaryota</taxon>
        <taxon>Fungi</taxon>
        <taxon>Dikarya</taxon>
        <taxon>Basidiomycota</taxon>
        <taxon>Agaricomycotina</taxon>
        <taxon>Agaricomycetes</taxon>
        <taxon>Agaricomycetidae</taxon>
        <taxon>Agaricales</taxon>
        <taxon>Marasmiineae</taxon>
        <taxon>Omphalotaceae</taxon>
        <taxon>Rhodocollybia</taxon>
    </lineage>
</organism>
<feature type="transmembrane region" description="Helical" evidence="1">
    <location>
        <begin position="48"/>
        <end position="70"/>
    </location>
</feature>
<feature type="transmembrane region" description="Helical" evidence="1">
    <location>
        <begin position="82"/>
        <end position="106"/>
    </location>
</feature>
<comment type="caution">
    <text evidence="2">The sequence shown here is derived from an EMBL/GenBank/DDBJ whole genome shotgun (WGS) entry which is preliminary data.</text>
</comment>
<name>A0A9P5PLB8_9AGAR</name>
<feature type="transmembrane region" description="Helical" evidence="1">
    <location>
        <begin position="166"/>
        <end position="186"/>
    </location>
</feature>
<keyword evidence="1" id="KW-0472">Membrane</keyword>
<keyword evidence="1" id="KW-0812">Transmembrane</keyword>